<evidence type="ECO:0000259" key="1">
    <source>
        <dbReference type="PROSITE" id="PS50911"/>
    </source>
</evidence>
<dbReference type="AlphaFoldDB" id="A0A0A0DDI8"/>
<organism evidence="2 3">
    <name type="scientific">Inquilinus limosus MP06</name>
    <dbReference type="NCBI Taxonomy" id="1398085"/>
    <lineage>
        <taxon>Bacteria</taxon>
        <taxon>Pseudomonadati</taxon>
        <taxon>Pseudomonadota</taxon>
        <taxon>Alphaproteobacteria</taxon>
        <taxon>Rhodospirillales</taxon>
        <taxon>Rhodospirillaceae</taxon>
        <taxon>Inquilinus</taxon>
    </lineage>
</organism>
<dbReference type="InterPro" id="IPR038765">
    <property type="entry name" value="Papain-like_cys_pep_sf"/>
</dbReference>
<dbReference type="Proteomes" id="UP000029995">
    <property type="component" value="Unassembled WGS sequence"/>
</dbReference>
<dbReference type="Pfam" id="PF05257">
    <property type="entry name" value="CHAP"/>
    <property type="match status" value="1"/>
</dbReference>
<accession>A0A0A0DDI8</accession>
<sequence length="168" mass="18111">MLRHAWVLSIALALAACGGGREIVRNPAGSGVARYVTANAPEECVPYARAVSGIQIKGDAWTWWDQADGVYGKGSTPRSGAVLVLGQSDRLSAGHVSVVVAVRNSREITVSHTNWGNDGPTRRRIYREQSVVDVSSDNDWTAVRFWNPDTNAYGGVYEADGFVYPTSA</sequence>
<gene>
    <name evidence="2" type="ORF">P409_06670</name>
</gene>
<dbReference type="Gene3D" id="3.90.1720.10">
    <property type="entry name" value="endopeptidase domain like (from Nostoc punctiforme)"/>
    <property type="match status" value="1"/>
</dbReference>
<dbReference type="PROSITE" id="PS51257">
    <property type="entry name" value="PROKAR_LIPOPROTEIN"/>
    <property type="match status" value="1"/>
</dbReference>
<evidence type="ECO:0000313" key="3">
    <source>
        <dbReference type="Proteomes" id="UP000029995"/>
    </source>
</evidence>
<reference evidence="2 3" key="1">
    <citation type="submission" date="2014-01" db="EMBL/GenBank/DDBJ databases">
        <title>Genome sequence determination for a cystic fibrosis isolate, Inquilinus limosus.</title>
        <authorList>
            <person name="Pino M."/>
            <person name="Di Conza J."/>
            <person name="Gutkind G."/>
        </authorList>
    </citation>
    <scope>NUCLEOTIDE SEQUENCE [LARGE SCALE GENOMIC DNA]</scope>
    <source>
        <strain evidence="2 3">MP06</strain>
    </source>
</reference>
<dbReference type="SUPFAM" id="SSF54001">
    <property type="entry name" value="Cysteine proteinases"/>
    <property type="match status" value="1"/>
</dbReference>
<dbReference type="RefSeq" id="WP_034833346.1">
    <property type="nucleotide sequence ID" value="NZ_JANX01000051.1"/>
</dbReference>
<dbReference type="EMBL" id="JANX01000051">
    <property type="protein sequence ID" value="KGM35057.1"/>
    <property type="molecule type" value="Genomic_DNA"/>
</dbReference>
<proteinExistence type="predicted"/>
<feature type="domain" description="Peptidase C51" evidence="1">
    <location>
        <begin position="19"/>
        <end position="144"/>
    </location>
</feature>
<dbReference type="PROSITE" id="PS50911">
    <property type="entry name" value="CHAP"/>
    <property type="match status" value="1"/>
</dbReference>
<evidence type="ECO:0000313" key="2">
    <source>
        <dbReference type="EMBL" id="KGM35057.1"/>
    </source>
</evidence>
<dbReference type="InterPro" id="IPR007921">
    <property type="entry name" value="CHAP_dom"/>
</dbReference>
<protein>
    <recommendedName>
        <fullName evidence="1">Peptidase C51 domain-containing protein</fullName>
    </recommendedName>
</protein>
<dbReference type="OrthoDB" id="7279151at2"/>
<name>A0A0A0DDI8_9PROT</name>
<comment type="caution">
    <text evidence="2">The sequence shown here is derived from an EMBL/GenBank/DDBJ whole genome shotgun (WGS) entry which is preliminary data.</text>
</comment>